<dbReference type="Gene3D" id="3.10.20.310">
    <property type="entry name" value="membrane protein fhac"/>
    <property type="match status" value="2"/>
</dbReference>
<feature type="domain" description="POTRA" evidence="1">
    <location>
        <begin position="8"/>
        <end position="80"/>
    </location>
</feature>
<dbReference type="AlphaFoldDB" id="A0A383DMG2"/>
<organism evidence="2">
    <name type="scientific">marine metagenome</name>
    <dbReference type="NCBI Taxonomy" id="408172"/>
    <lineage>
        <taxon>unclassified sequences</taxon>
        <taxon>metagenomes</taxon>
        <taxon>ecological metagenomes</taxon>
    </lineage>
</organism>
<evidence type="ECO:0000259" key="1">
    <source>
        <dbReference type="Pfam" id="PF07244"/>
    </source>
</evidence>
<gene>
    <name evidence="2" type="ORF">METZ01_LOCUS498363</name>
</gene>
<dbReference type="EMBL" id="UINC01218471">
    <property type="protein sequence ID" value="SVE45509.1"/>
    <property type="molecule type" value="Genomic_DNA"/>
</dbReference>
<protein>
    <recommendedName>
        <fullName evidence="1">POTRA domain-containing protein</fullName>
    </recommendedName>
</protein>
<name>A0A383DMG2_9ZZZZ</name>
<feature type="non-terminal residue" evidence="2">
    <location>
        <position position="1"/>
    </location>
</feature>
<feature type="non-terminal residue" evidence="2">
    <location>
        <position position="182"/>
    </location>
</feature>
<dbReference type="InterPro" id="IPR010827">
    <property type="entry name" value="BamA/TamA_POTRA"/>
</dbReference>
<dbReference type="GO" id="GO:0019867">
    <property type="term" value="C:outer membrane"/>
    <property type="evidence" value="ECO:0007669"/>
    <property type="project" value="InterPro"/>
</dbReference>
<accession>A0A383DMG2</accession>
<evidence type="ECO:0000313" key="2">
    <source>
        <dbReference type="EMBL" id="SVE45509.1"/>
    </source>
</evidence>
<dbReference type="Pfam" id="PF07244">
    <property type="entry name" value="POTRA"/>
    <property type="match status" value="2"/>
</dbReference>
<proteinExistence type="predicted"/>
<sequence>VPGLAQTTVEEIEIRGDFKRVAESLIRSTVGLQPGVELSQENVQEAVRALQGLHVFSDIQLYADDSDVGPGVKLIVVVREHPTLEGVRFKGNKEIKEKDMKEAVGLVSGQVVAPKDVARGRQRILELYGDKGYLRASVEGQLFDAEEQGTVFLQFDIVEGDKVRIAEVNIIGSEAIEAGTIR</sequence>
<reference evidence="2" key="1">
    <citation type="submission" date="2018-05" db="EMBL/GenBank/DDBJ databases">
        <authorList>
            <person name="Lanie J.A."/>
            <person name="Ng W.-L."/>
            <person name="Kazmierczak K.M."/>
            <person name="Andrzejewski T.M."/>
            <person name="Davidsen T.M."/>
            <person name="Wayne K.J."/>
            <person name="Tettelin H."/>
            <person name="Glass J.I."/>
            <person name="Rusch D."/>
            <person name="Podicherti R."/>
            <person name="Tsui H.-C.T."/>
            <person name="Winkler M.E."/>
        </authorList>
    </citation>
    <scope>NUCLEOTIDE SEQUENCE</scope>
</reference>
<feature type="domain" description="POTRA" evidence="1">
    <location>
        <begin position="83"/>
        <end position="160"/>
    </location>
</feature>